<name>A0ABV1Y8V8_9HYPH</name>
<accession>A0ABV1Y8V8</accession>
<gene>
    <name evidence="1" type="ORF">NKI33_01020</name>
</gene>
<dbReference type="RefSeq" id="WP_287270216.1">
    <property type="nucleotide sequence ID" value="NZ_JAMYMY010000001.1"/>
</dbReference>
<protein>
    <submittedName>
        <fullName evidence="1">Uncharacterized protein</fullName>
    </submittedName>
</protein>
<proteinExistence type="predicted"/>
<organism evidence="1 2">
    <name type="scientific">Mesorhizobium opportunistum</name>
    <dbReference type="NCBI Taxonomy" id="593909"/>
    <lineage>
        <taxon>Bacteria</taxon>
        <taxon>Pseudomonadati</taxon>
        <taxon>Pseudomonadota</taxon>
        <taxon>Alphaproteobacteria</taxon>
        <taxon>Hyphomicrobiales</taxon>
        <taxon>Phyllobacteriaceae</taxon>
        <taxon>Mesorhizobium</taxon>
    </lineage>
</organism>
<dbReference type="Proteomes" id="UP001464387">
    <property type="component" value="Unassembled WGS sequence"/>
</dbReference>
<evidence type="ECO:0000313" key="1">
    <source>
        <dbReference type="EMBL" id="MER8931550.1"/>
    </source>
</evidence>
<reference evidence="1 2" key="1">
    <citation type="journal article" date="2024" name="Proc. Natl. Acad. Sci. U.S.A.">
        <title>The evolutionary genomics of adaptation to stress in wild rhizobium bacteria.</title>
        <authorList>
            <person name="Kehlet-Delgado H."/>
            <person name="Montoya A.P."/>
            <person name="Jensen K.T."/>
            <person name="Wendlandt C.E."/>
            <person name="Dexheimer C."/>
            <person name="Roberts M."/>
            <person name="Torres Martinez L."/>
            <person name="Friesen M.L."/>
            <person name="Griffitts J.S."/>
            <person name="Porter S.S."/>
        </authorList>
    </citation>
    <scope>NUCLEOTIDE SEQUENCE [LARGE SCALE GENOMIC DNA]</scope>
    <source>
        <strain evidence="1 2">M0729</strain>
    </source>
</reference>
<keyword evidence="2" id="KW-1185">Reference proteome</keyword>
<evidence type="ECO:0000313" key="2">
    <source>
        <dbReference type="Proteomes" id="UP001464387"/>
    </source>
</evidence>
<comment type="caution">
    <text evidence="1">The sequence shown here is derived from an EMBL/GenBank/DDBJ whole genome shotgun (WGS) entry which is preliminary data.</text>
</comment>
<dbReference type="EMBL" id="JAMYPJ010000001">
    <property type="protein sequence ID" value="MER8931550.1"/>
    <property type="molecule type" value="Genomic_DNA"/>
</dbReference>
<sequence>MFHHIGRKAVPGPQRNVDGYLASYGGPLAARIEVIEADGEWLVRIVEHDEERTYSFTLKSFALAFAEGQRIHAKPPTVVRLERNPSLLFAHARFTAVNDRF</sequence>